<dbReference type="CDD" id="cd16917">
    <property type="entry name" value="HATPase_UhpB-NarQ-NarX-like"/>
    <property type="match status" value="1"/>
</dbReference>
<dbReference type="GO" id="GO:0016020">
    <property type="term" value="C:membrane"/>
    <property type="evidence" value="ECO:0007669"/>
    <property type="project" value="InterPro"/>
</dbReference>
<dbReference type="InterPro" id="IPR036890">
    <property type="entry name" value="HATPase_C_sf"/>
</dbReference>
<dbReference type="PANTHER" id="PTHR24421">
    <property type="entry name" value="NITRATE/NITRITE SENSOR PROTEIN NARX-RELATED"/>
    <property type="match status" value="1"/>
</dbReference>
<evidence type="ECO:0000313" key="6">
    <source>
        <dbReference type="EMBL" id="CCH73613.1"/>
    </source>
</evidence>
<dbReference type="InterPro" id="IPR017205">
    <property type="entry name" value="Sig_transdc_His_kinase_ChrS"/>
</dbReference>
<keyword evidence="3" id="KW-0902">Two-component regulatory system</keyword>
<evidence type="ECO:0000256" key="1">
    <source>
        <dbReference type="ARBA" id="ARBA00022679"/>
    </source>
</evidence>
<evidence type="ECO:0000256" key="3">
    <source>
        <dbReference type="ARBA" id="ARBA00023012"/>
    </source>
</evidence>
<feature type="transmembrane region" description="Helical" evidence="4">
    <location>
        <begin position="113"/>
        <end position="132"/>
    </location>
</feature>
<dbReference type="Pfam" id="PF07730">
    <property type="entry name" value="HisKA_3"/>
    <property type="match status" value="1"/>
</dbReference>
<dbReference type="GO" id="GO:0000155">
    <property type="term" value="F:phosphorelay sensor kinase activity"/>
    <property type="evidence" value="ECO:0007669"/>
    <property type="project" value="InterPro"/>
</dbReference>
<keyword evidence="7" id="KW-1185">Reference proteome</keyword>
<dbReference type="SMART" id="SM00387">
    <property type="entry name" value="HATPase_c"/>
    <property type="match status" value="1"/>
</dbReference>
<dbReference type="SUPFAM" id="SSF55874">
    <property type="entry name" value="ATPase domain of HSP90 chaperone/DNA topoisomerase II/histidine kinase"/>
    <property type="match status" value="1"/>
</dbReference>
<keyword evidence="1" id="KW-0808">Transferase</keyword>
<keyword evidence="4" id="KW-0812">Transmembrane</keyword>
<accession>W6JVT2</accession>
<evidence type="ECO:0000259" key="5">
    <source>
        <dbReference type="SMART" id="SM00387"/>
    </source>
</evidence>
<evidence type="ECO:0000313" key="7">
    <source>
        <dbReference type="Proteomes" id="UP000035763"/>
    </source>
</evidence>
<dbReference type="EMBL" id="CAJA01000225">
    <property type="protein sequence ID" value="CCH73613.1"/>
    <property type="molecule type" value="Genomic_DNA"/>
</dbReference>
<keyword evidence="4" id="KW-1133">Transmembrane helix</keyword>
<dbReference type="InterPro" id="IPR003594">
    <property type="entry name" value="HATPase_dom"/>
</dbReference>
<keyword evidence="4" id="KW-0472">Membrane</keyword>
<dbReference type="OrthoDB" id="144293at2"/>
<gene>
    <name evidence="6" type="ORF">BN11_3000009</name>
</gene>
<dbReference type="PIRSF" id="PIRSF037434">
    <property type="entry name" value="STHK_ChrS"/>
    <property type="match status" value="1"/>
</dbReference>
<keyword evidence="2 6" id="KW-0418">Kinase</keyword>
<dbReference type="STRING" id="1193182.BN11_3000009"/>
<name>W6JVT2_9MICO</name>
<dbReference type="Pfam" id="PF02518">
    <property type="entry name" value="HATPase_c"/>
    <property type="match status" value="1"/>
</dbReference>
<dbReference type="Gene3D" id="1.20.5.1930">
    <property type="match status" value="1"/>
</dbReference>
<sequence>MTTTATPPPTGPLRSLTRLQHVLFAALVVVGTVQAWRTGTSRLPLLIAVVALGGWYAAGARLSGHPRARVGGGRRQTARWWLLLLALVWAAALIAPALVWVAFALWMLAGHVLSLRWAIVFSVAVLLAVVLIPPLSGAPWTIAGVVGPSVGALFALGLSRGQVLLARDALERSRLLQSLVAAQEESTALQTQLLQVQREAGALAERSRLSRDIHDTLAQGFSSIVLLARGSVGVSGEGELREVMRRIERAAGDNLAESRRIVAALAPESLSDSGLSVALRRVLADLEEAGITGRLRVERDHPRLPEEVEVGLLRTAQGALANVRAHSGARTVVATLSGSTAEVRLDIVDDGVGFDPTRVDASTRDAVRGGYGLAGMRARLRELGGDLDIESARGQGCAISAHVPIAAAAQVPDTGIRPDEASGVGS</sequence>
<evidence type="ECO:0000256" key="4">
    <source>
        <dbReference type="SAM" id="Phobius"/>
    </source>
</evidence>
<dbReference type="Gene3D" id="3.30.565.10">
    <property type="entry name" value="Histidine kinase-like ATPase, C-terminal domain"/>
    <property type="match status" value="1"/>
</dbReference>
<dbReference type="InterPro" id="IPR050482">
    <property type="entry name" value="Sensor_HK_TwoCompSys"/>
</dbReference>
<dbReference type="GO" id="GO:0046983">
    <property type="term" value="F:protein dimerization activity"/>
    <property type="evidence" value="ECO:0007669"/>
    <property type="project" value="InterPro"/>
</dbReference>
<dbReference type="RefSeq" id="WP_083433805.1">
    <property type="nucleotide sequence ID" value="NZ_HG764815.1"/>
</dbReference>
<protein>
    <submittedName>
        <fullName evidence="6">Putative two component system histidine kinase</fullName>
    </submittedName>
</protein>
<feature type="transmembrane region" description="Helical" evidence="4">
    <location>
        <begin position="80"/>
        <end position="106"/>
    </location>
</feature>
<feature type="transmembrane region" description="Helical" evidence="4">
    <location>
        <begin position="43"/>
        <end position="60"/>
    </location>
</feature>
<organism evidence="6 7">
    <name type="scientific">Nostocoides australiense Ben110</name>
    <dbReference type="NCBI Taxonomy" id="1193182"/>
    <lineage>
        <taxon>Bacteria</taxon>
        <taxon>Bacillati</taxon>
        <taxon>Actinomycetota</taxon>
        <taxon>Actinomycetes</taxon>
        <taxon>Micrococcales</taxon>
        <taxon>Intrasporangiaceae</taxon>
        <taxon>Nostocoides</taxon>
    </lineage>
</organism>
<reference evidence="6 7" key="1">
    <citation type="journal article" date="2013" name="ISME J.">
        <title>A metabolic model for members of the genus Tetrasphaera involved in enhanced biological phosphorus removal.</title>
        <authorList>
            <person name="Kristiansen R."/>
            <person name="Nguyen H.T.T."/>
            <person name="Saunders A.M."/>
            <person name="Nielsen J.L."/>
            <person name="Wimmer R."/>
            <person name="Le V.Q."/>
            <person name="McIlroy S.J."/>
            <person name="Petrovski S."/>
            <person name="Seviour R.J."/>
            <person name="Calteau A."/>
            <person name="Nielsen K.L."/>
            <person name="Nielsen P.H."/>
        </authorList>
    </citation>
    <scope>NUCLEOTIDE SEQUENCE [LARGE SCALE GENOMIC DNA]</scope>
    <source>
        <strain evidence="6 7">Ben110</strain>
    </source>
</reference>
<dbReference type="Proteomes" id="UP000035763">
    <property type="component" value="Unassembled WGS sequence"/>
</dbReference>
<dbReference type="AlphaFoldDB" id="W6JVT2"/>
<feature type="domain" description="Histidine kinase/HSP90-like ATPase" evidence="5">
    <location>
        <begin position="307"/>
        <end position="407"/>
    </location>
</feature>
<evidence type="ECO:0000256" key="2">
    <source>
        <dbReference type="ARBA" id="ARBA00022777"/>
    </source>
</evidence>
<feature type="transmembrane region" description="Helical" evidence="4">
    <location>
        <begin position="138"/>
        <end position="158"/>
    </location>
</feature>
<comment type="caution">
    <text evidence="6">The sequence shown here is derived from an EMBL/GenBank/DDBJ whole genome shotgun (WGS) entry which is preliminary data.</text>
</comment>
<proteinExistence type="predicted"/>
<feature type="transmembrane region" description="Helical" evidence="4">
    <location>
        <begin position="19"/>
        <end position="36"/>
    </location>
</feature>
<dbReference type="InterPro" id="IPR011712">
    <property type="entry name" value="Sig_transdc_His_kin_sub3_dim/P"/>
</dbReference>